<keyword evidence="2" id="KW-1185">Reference proteome</keyword>
<dbReference type="EMBL" id="BPLQ01006301">
    <property type="protein sequence ID" value="GIY21445.1"/>
    <property type="molecule type" value="Genomic_DNA"/>
</dbReference>
<comment type="caution">
    <text evidence="1">The sequence shown here is derived from an EMBL/GenBank/DDBJ whole genome shotgun (WGS) entry which is preliminary data.</text>
</comment>
<protein>
    <submittedName>
        <fullName evidence="1">Uncharacterized protein</fullName>
    </submittedName>
</protein>
<name>A0AAV4RJ35_9ARAC</name>
<organism evidence="1 2">
    <name type="scientific">Caerostris darwini</name>
    <dbReference type="NCBI Taxonomy" id="1538125"/>
    <lineage>
        <taxon>Eukaryota</taxon>
        <taxon>Metazoa</taxon>
        <taxon>Ecdysozoa</taxon>
        <taxon>Arthropoda</taxon>
        <taxon>Chelicerata</taxon>
        <taxon>Arachnida</taxon>
        <taxon>Araneae</taxon>
        <taxon>Araneomorphae</taxon>
        <taxon>Entelegynae</taxon>
        <taxon>Araneoidea</taxon>
        <taxon>Araneidae</taxon>
        <taxon>Caerostris</taxon>
    </lineage>
</organism>
<proteinExistence type="predicted"/>
<dbReference type="AlphaFoldDB" id="A0AAV4RJ35"/>
<gene>
    <name evidence="1" type="ORF">CDAR_206401</name>
</gene>
<dbReference type="Proteomes" id="UP001054837">
    <property type="component" value="Unassembled WGS sequence"/>
</dbReference>
<reference evidence="1 2" key="1">
    <citation type="submission" date="2021-06" db="EMBL/GenBank/DDBJ databases">
        <title>Caerostris darwini draft genome.</title>
        <authorList>
            <person name="Kono N."/>
            <person name="Arakawa K."/>
        </authorList>
    </citation>
    <scope>NUCLEOTIDE SEQUENCE [LARGE SCALE GENOMIC DNA]</scope>
</reference>
<evidence type="ECO:0000313" key="1">
    <source>
        <dbReference type="EMBL" id="GIY21445.1"/>
    </source>
</evidence>
<accession>A0AAV4RJ35</accession>
<evidence type="ECO:0000313" key="2">
    <source>
        <dbReference type="Proteomes" id="UP001054837"/>
    </source>
</evidence>
<sequence>MKGLDCGKWVQSAILDRPSAYYGWVRMSGIMSSQKMAVSNHCVCRFIRLLPPSAEANPVPCKRRPLQFLMTVTDEGA</sequence>